<dbReference type="Proteomes" id="UP001596161">
    <property type="component" value="Unassembled WGS sequence"/>
</dbReference>
<proteinExistence type="predicted"/>
<protein>
    <submittedName>
        <fullName evidence="3">Uncharacterized protein</fullName>
    </submittedName>
</protein>
<dbReference type="RefSeq" id="WP_378017765.1">
    <property type="nucleotide sequence ID" value="NZ_JBHSKT010000007.1"/>
</dbReference>
<comment type="caution">
    <text evidence="3">The sequence shown here is derived from an EMBL/GenBank/DDBJ whole genome shotgun (WGS) entry which is preliminary data.</text>
</comment>
<name>A0ABW0EEI6_9BACT</name>
<evidence type="ECO:0000313" key="4">
    <source>
        <dbReference type="Proteomes" id="UP001596161"/>
    </source>
</evidence>
<accession>A0ABW0EEI6</accession>
<evidence type="ECO:0000256" key="1">
    <source>
        <dbReference type="SAM" id="Coils"/>
    </source>
</evidence>
<feature type="coiled-coil region" evidence="1">
    <location>
        <begin position="1"/>
        <end position="51"/>
    </location>
</feature>
<keyword evidence="1" id="KW-0175">Coiled coil</keyword>
<evidence type="ECO:0000256" key="2">
    <source>
        <dbReference type="SAM" id="MobiDB-lite"/>
    </source>
</evidence>
<feature type="region of interest" description="Disordered" evidence="2">
    <location>
        <begin position="95"/>
        <end position="125"/>
    </location>
</feature>
<dbReference type="EMBL" id="JBHSKT010000007">
    <property type="protein sequence ID" value="MFC5271401.1"/>
    <property type="molecule type" value="Genomic_DNA"/>
</dbReference>
<keyword evidence="4" id="KW-1185">Reference proteome</keyword>
<evidence type="ECO:0000313" key="3">
    <source>
        <dbReference type="EMBL" id="MFC5271401.1"/>
    </source>
</evidence>
<gene>
    <name evidence="3" type="ORF">ACFPIB_12315</name>
</gene>
<organism evidence="3 4">
    <name type="scientific">Adhaeribacter terreus</name>
    <dbReference type="NCBI Taxonomy" id="529703"/>
    <lineage>
        <taxon>Bacteria</taxon>
        <taxon>Pseudomonadati</taxon>
        <taxon>Bacteroidota</taxon>
        <taxon>Cytophagia</taxon>
        <taxon>Cytophagales</taxon>
        <taxon>Hymenobacteraceae</taxon>
        <taxon>Adhaeribacter</taxon>
    </lineage>
</organism>
<reference evidence="4" key="1">
    <citation type="journal article" date="2019" name="Int. J. Syst. Evol. Microbiol.">
        <title>The Global Catalogue of Microorganisms (GCM) 10K type strain sequencing project: providing services to taxonomists for standard genome sequencing and annotation.</title>
        <authorList>
            <consortium name="The Broad Institute Genomics Platform"/>
            <consortium name="The Broad Institute Genome Sequencing Center for Infectious Disease"/>
            <person name="Wu L."/>
            <person name="Ma J."/>
        </authorList>
    </citation>
    <scope>NUCLEOTIDE SEQUENCE [LARGE SCALE GENOMIC DNA]</scope>
    <source>
        <strain evidence="4">KACC 12602</strain>
    </source>
</reference>
<sequence length="125" mass="14833">MGSLQDHLEEINKLFQRIEENAVDYRKRKIIKDKKFQLEGIEQTINKLNKKGVAVPDDLRKLKLLLVKEIEDFYEAKRVMKLLLARCRKFISDHKQERKMPPQNIQLDLFDSGKLSSKNEPKGRR</sequence>